<keyword evidence="5 7" id="KW-0472">Membrane</keyword>
<comment type="subcellular location">
    <subcellularLocation>
        <location evidence="1">Membrane</location>
        <topology evidence="1">Multi-pass membrane protein</topology>
    </subcellularLocation>
</comment>
<evidence type="ECO:0000259" key="8">
    <source>
        <dbReference type="Pfam" id="PF01529"/>
    </source>
</evidence>
<evidence type="ECO:0000256" key="2">
    <source>
        <dbReference type="ARBA" id="ARBA00022679"/>
    </source>
</evidence>
<feature type="domain" description="Palmitoyltransferase DHHC" evidence="8">
    <location>
        <begin position="150"/>
        <end position="275"/>
    </location>
</feature>
<comment type="similarity">
    <text evidence="7">Belongs to the DHHC palmitoyltransferase family.</text>
</comment>
<keyword evidence="10" id="KW-1185">Reference proteome</keyword>
<feature type="transmembrane region" description="Helical" evidence="7">
    <location>
        <begin position="95"/>
        <end position="113"/>
    </location>
</feature>
<feature type="transmembrane region" description="Helical" evidence="7">
    <location>
        <begin position="236"/>
        <end position="257"/>
    </location>
</feature>
<evidence type="ECO:0000256" key="6">
    <source>
        <dbReference type="ARBA" id="ARBA00023315"/>
    </source>
</evidence>
<evidence type="ECO:0000256" key="7">
    <source>
        <dbReference type="RuleBase" id="RU079119"/>
    </source>
</evidence>
<dbReference type="InterPro" id="IPR001594">
    <property type="entry name" value="Palmitoyltrfase_DHHC"/>
</dbReference>
<dbReference type="PROSITE" id="PS50216">
    <property type="entry name" value="DHHC"/>
    <property type="match status" value="1"/>
</dbReference>
<evidence type="ECO:0000256" key="3">
    <source>
        <dbReference type="ARBA" id="ARBA00022692"/>
    </source>
</evidence>
<keyword evidence="6 7" id="KW-0012">Acyltransferase</keyword>
<feature type="transmembrane region" description="Helical" evidence="7">
    <location>
        <begin position="192"/>
        <end position="216"/>
    </location>
</feature>
<reference evidence="9" key="1">
    <citation type="submission" date="2021-04" db="EMBL/GenBank/DDBJ databases">
        <authorList>
            <consortium name="Molecular Ecology Group"/>
        </authorList>
    </citation>
    <scope>NUCLEOTIDE SEQUENCE</scope>
</reference>
<comment type="domain">
    <text evidence="7">The DHHC domain is required for palmitoyltransferase activity.</text>
</comment>
<keyword evidence="4 7" id="KW-1133">Transmembrane helix</keyword>
<evidence type="ECO:0000256" key="1">
    <source>
        <dbReference type="ARBA" id="ARBA00004141"/>
    </source>
</evidence>
<protein>
    <recommendedName>
        <fullName evidence="7">Palmitoyltransferase</fullName>
        <ecNumber evidence="7">2.3.1.225</ecNumber>
    </recommendedName>
</protein>
<dbReference type="EC" id="2.3.1.225" evidence="7"/>
<sequence length="318" mass="36323">MFQMELEEIVTTRPSYKSKSPYKKRKADKIQTDSVVFLDLNCLFRPFGYVNPSLRHVWFVKDICGIVCAVFTWLLVLYAEYVVMFVMLIHESSNISSFLHGLLFNLFAFLAIASHLRAMLTDPGAVPKGNATTEGIKHLGLKKGEVVFKCPKCISIKPDRAHHCSVCQRCIRKMDHHCPWVNNCVGENNQKYFVLFTLYICLISIHALYLAVSHFVSCVGRDWKGCSGLSPPATTIFLIFLIFEGMLFGIFTGIMFATQMSAVCSDETGIEQLKKEERERRSRWLSMKAVFGHPFSIRWFSPFATPMFLGSEKIYYSV</sequence>
<evidence type="ECO:0000256" key="5">
    <source>
        <dbReference type="ARBA" id="ARBA00023136"/>
    </source>
</evidence>
<evidence type="ECO:0000256" key="4">
    <source>
        <dbReference type="ARBA" id="ARBA00022989"/>
    </source>
</evidence>
<dbReference type="Proteomes" id="UP000678393">
    <property type="component" value="Unassembled WGS sequence"/>
</dbReference>
<organism evidence="9 10">
    <name type="scientific">Candidula unifasciata</name>
    <dbReference type="NCBI Taxonomy" id="100452"/>
    <lineage>
        <taxon>Eukaryota</taxon>
        <taxon>Metazoa</taxon>
        <taxon>Spiralia</taxon>
        <taxon>Lophotrochozoa</taxon>
        <taxon>Mollusca</taxon>
        <taxon>Gastropoda</taxon>
        <taxon>Heterobranchia</taxon>
        <taxon>Euthyneura</taxon>
        <taxon>Panpulmonata</taxon>
        <taxon>Eupulmonata</taxon>
        <taxon>Stylommatophora</taxon>
        <taxon>Helicina</taxon>
        <taxon>Helicoidea</taxon>
        <taxon>Geomitridae</taxon>
        <taxon>Candidula</taxon>
    </lineage>
</organism>
<dbReference type="AlphaFoldDB" id="A0A8S3ZAA4"/>
<dbReference type="Pfam" id="PF01529">
    <property type="entry name" value="DHHC"/>
    <property type="match status" value="1"/>
</dbReference>
<accession>A0A8S3ZAA4</accession>
<dbReference type="GO" id="GO:0019706">
    <property type="term" value="F:protein-cysteine S-palmitoyltransferase activity"/>
    <property type="evidence" value="ECO:0007669"/>
    <property type="project" value="UniProtKB-EC"/>
</dbReference>
<comment type="catalytic activity">
    <reaction evidence="7">
        <text>L-cysteinyl-[protein] + hexadecanoyl-CoA = S-hexadecanoyl-L-cysteinyl-[protein] + CoA</text>
        <dbReference type="Rhea" id="RHEA:36683"/>
        <dbReference type="Rhea" id="RHEA-COMP:10131"/>
        <dbReference type="Rhea" id="RHEA-COMP:11032"/>
        <dbReference type="ChEBI" id="CHEBI:29950"/>
        <dbReference type="ChEBI" id="CHEBI:57287"/>
        <dbReference type="ChEBI" id="CHEBI:57379"/>
        <dbReference type="ChEBI" id="CHEBI:74151"/>
        <dbReference type="EC" id="2.3.1.225"/>
    </reaction>
</comment>
<dbReference type="InterPro" id="IPR039859">
    <property type="entry name" value="PFA4/ZDH16/20/ERF2-like"/>
</dbReference>
<feature type="transmembrane region" description="Helical" evidence="7">
    <location>
        <begin position="63"/>
        <end position="89"/>
    </location>
</feature>
<keyword evidence="2 7" id="KW-0808">Transferase</keyword>
<dbReference type="OrthoDB" id="331948at2759"/>
<keyword evidence="3 7" id="KW-0812">Transmembrane</keyword>
<name>A0A8S3ZAA4_9EUPU</name>
<dbReference type="EMBL" id="CAJHNH020001879">
    <property type="protein sequence ID" value="CAG5124805.1"/>
    <property type="molecule type" value="Genomic_DNA"/>
</dbReference>
<evidence type="ECO:0000313" key="9">
    <source>
        <dbReference type="EMBL" id="CAG5124805.1"/>
    </source>
</evidence>
<dbReference type="GO" id="GO:0016020">
    <property type="term" value="C:membrane"/>
    <property type="evidence" value="ECO:0007669"/>
    <property type="project" value="UniProtKB-SubCell"/>
</dbReference>
<proteinExistence type="inferred from homology"/>
<comment type="caution">
    <text evidence="9">The sequence shown here is derived from an EMBL/GenBank/DDBJ whole genome shotgun (WGS) entry which is preliminary data.</text>
</comment>
<dbReference type="PANTHER" id="PTHR12246">
    <property type="entry name" value="PALMITOYLTRANSFERASE ZDHHC16"/>
    <property type="match status" value="1"/>
</dbReference>
<evidence type="ECO:0000313" key="10">
    <source>
        <dbReference type="Proteomes" id="UP000678393"/>
    </source>
</evidence>
<gene>
    <name evidence="9" type="ORF">CUNI_LOCUS10363</name>
</gene>